<feature type="transmembrane region" description="Helical" evidence="8">
    <location>
        <begin position="108"/>
        <end position="130"/>
    </location>
</feature>
<feature type="transmembrane region" description="Helical" evidence="8">
    <location>
        <begin position="49"/>
        <end position="65"/>
    </location>
</feature>
<feature type="transmembrane region" description="Helical" evidence="8">
    <location>
        <begin position="136"/>
        <end position="162"/>
    </location>
</feature>
<keyword evidence="3" id="KW-0813">Transport</keyword>
<evidence type="ECO:0000256" key="5">
    <source>
        <dbReference type="ARBA" id="ARBA00022692"/>
    </source>
</evidence>
<evidence type="ECO:0000256" key="8">
    <source>
        <dbReference type="SAM" id="Phobius"/>
    </source>
</evidence>
<keyword evidence="7 8" id="KW-0472">Membrane</keyword>
<sequence>MWFLAQIYIPLCGGVLLGVVASALLGWLGKRSPRRASWQARTPLALGRFLFWLGVPGSLIHFLRQTDLSGGVWMAPIMAWVTFAIAFGLAWGWLQVSGQPWPRATKGIFLLSSMVGNTGYIGYPIVLLLPQLGTAYFGWAVFYDLLGTVFGAYGVGAMIGAYYGQGVGQGRSLSPWRQSLNALVRAPTFPAFALGLLLRPVPFPGWLDLGLQGFAWSMVMLSLVLMGMRLQQLRSWQNLRPALMSTLIRMAIAPVIIGVLLTLLGWQGAPRLVIILQSAMPAAFANLVLAETFDLDRDLAVTCLGVSSALLLVTLPLWLGLFPV</sequence>
<dbReference type="InterPro" id="IPR038770">
    <property type="entry name" value="Na+/solute_symporter_sf"/>
</dbReference>
<feature type="transmembrane region" description="Helical" evidence="8">
    <location>
        <begin position="242"/>
        <end position="266"/>
    </location>
</feature>
<feature type="transmembrane region" description="Helical" evidence="8">
    <location>
        <begin position="6"/>
        <end position="28"/>
    </location>
</feature>
<gene>
    <name evidence="9" type="ORF">DYY88_21745</name>
</gene>
<dbReference type="AlphaFoldDB" id="A0A4Q7E214"/>
<feature type="transmembrane region" description="Helical" evidence="8">
    <location>
        <begin position="213"/>
        <end position="230"/>
    </location>
</feature>
<dbReference type="InterPro" id="IPR004776">
    <property type="entry name" value="Mem_transp_PIN-like"/>
</dbReference>
<comment type="similarity">
    <text evidence="2">Belongs to the auxin efflux carrier (TC 2.A.69) family.</text>
</comment>
<evidence type="ECO:0000256" key="4">
    <source>
        <dbReference type="ARBA" id="ARBA00022475"/>
    </source>
</evidence>
<dbReference type="Gene3D" id="1.20.1530.20">
    <property type="match status" value="1"/>
</dbReference>
<keyword evidence="10" id="KW-1185">Reference proteome</keyword>
<evidence type="ECO:0000256" key="2">
    <source>
        <dbReference type="ARBA" id="ARBA00010145"/>
    </source>
</evidence>
<evidence type="ECO:0000256" key="1">
    <source>
        <dbReference type="ARBA" id="ARBA00004651"/>
    </source>
</evidence>
<comment type="caution">
    <text evidence="9">The sequence shown here is derived from an EMBL/GenBank/DDBJ whole genome shotgun (WGS) entry which is preliminary data.</text>
</comment>
<dbReference type="EMBL" id="QVFV01000009">
    <property type="protein sequence ID" value="RZM75256.1"/>
    <property type="molecule type" value="Genomic_DNA"/>
</dbReference>
<keyword evidence="4" id="KW-1003">Cell membrane</keyword>
<organism evidence="9 10">
    <name type="scientific">Leptolyngbya iicbica LK</name>
    <dbReference type="NCBI Taxonomy" id="2294035"/>
    <lineage>
        <taxon>Bacteria</taxon>
        <taxon>Bacillati</taxon>
        <taxon>Cyanobacteriota</taxon>
        <taxon>Cyanophyceae</taxon>
        <taxon>Leptolyngbyales</taxon>
        <taxon>Leptolyngbyaceae</taxon>
        <taxon>Leptolyngbya group</taxon>
        <taxon>Leptolyngbya</taxon>
        <taxon>Leptolyngbya iicbica</taxon>
    </lineage>
</organism>
<dbReference type="PANTHER" id="PTHR36838">
    <property type="entry name" value="AUXIN EFFLUX CARRIER FAMILY PROTEIN"/>
    <property type="match status" value="1"/>
</dbReference>
<protein>
    <submittedName>
        <fullName evidence="9">AEC family transporter</fullName>
    </submittedName>
</protein>
<feature type="transmembrane region" description="Helical" evidence="8">
    <location>
        <begin position="299"/>
        <end position="319"/>
    </location>
</feature>
<dbReference type="GO" id="GO:0005886">
    <property type="term" value="C:plasma membrane"/>
    <property type="evidence" value="ECO:0007669"/>
    <property type="project" value="UniProtKB-SubCell"/>
</dbReference>
<evidence type="ECO:0000313" key="9">
    <source>
        <dbReference type="EMBL" id="RZM75256.1"/>
    </source>
</evidence>
<keyword evidence="6 8" id="KW-1133">Transmembrane helix</keyword>
<reference evidence="9 10" key="1">
    <citation type="submission" date="2018-11" db="EMBL/GenBank/DDBJ databases">
        <title>Whole genome sequencing of an environmental sample.</title>
        <authorList>
            <person name="Sarangi A.N."/>
            <person name="Singh D."/>
            <person name="Tripathy S."/>
        </authorList>
    </citation>
    <scope>NUCLEOTIDE SEQUENCE [LARGE SCALE GENOMIC DNA]</scope>
    <source>
        <strain evidence="9 10">Lakshadweep</strain>
    </source>
</reference>
<evidence type="ECO:0000256" key="3">
    <source>
        <dbReference type="ARBA" id="ARBA00022448"/>
    </source>
</evidence>
<evidence type="ECO:0000313" key="10">
    <source>
        <dbReference type="Proteomes" id="UP000292459"/>
    </source>
</evidence>
<dbReference type="Pfam" id="PF03547">
    <property type="entry name" value="Mem_trans"/>
    <property type="match status" value="1"/>
</dbReference>
<name>A0A4Q7E214_9CYAN</name>
<feature type="transmembrane region" description="Helical" evidence="8">
    <location>
        <begin position="77"/>
        <end position="96"/>
    </location>
</feature>
<evidence type="ECO:0000256" key="6">
    <source>
        <dbReference type="ARBA" id="ARBA00022989"/>
    </source>
</evidence>
<comment type="subcellular location">
    <subcellularLocation>
        <location evidence="1">Cell membrane</location>
        <topology evidence="1">Multi-pass membrane protein</topology>
    </subcellularLocation>
</comment>
<dbReference type="Proteomes" id="UP000292459">
    <property type="component" value="Unassembled WGS sequence"/>
</dbReference>
<dbReference type="GO" id="GO:0055085">
    <property type="term" value="P:transmembrane transport"/>
    <property type="evidence" value="ECO:0007669"/>
    <property type="project" value="InterPro"/>
</dbReference>
<accession>A0A4Q7E214</accession>
<feature type="transmembrane region" description="Helical" evidence="8">
    <location>
        <begin position="272"/>
        <end position="290"/>
    </location>
</feature>
<dbReference type="OrthoDB" id="419762at2"/>
<keyword evidence="5 8" id="KW-0812">Transmembrane</keyword>
<evidence type="ECO:0000256" key="7">
    <source>
        <dbReference type="ARBA" id="ARBA00023136"/>
    </source>
</evidence>
<proteinExistence type="inferred from homology"/>
<dbReference type="PANTHER" id="PTHR36838:SF1">
    <property type="entry name" value="SLR1864 PROTEIN"/>
    <property type="match status" value="1"/>
</dbReference>